<organism evidence="1 2">
    <name type="scientific">Trachymyrmex septentrionalis</name>
    <dbReference type="NCBI Taxonomy" id="34720"/>
    <lineage>
        <taxon>Eukaryota</taxon>
        <taxon>Metazoa</taxon>
        <taxon>Ecdysozoa</taxon>
        <taxon>Arthropoda</taxon>
        <taxon>Hexapoda</taxon>
        <taxon>Insecta</taxon>
        <taxon>Pterygota</taxon>
        <taxon>Neoptera</taxon>
        <taxon>Endopterygota</taxon>
        <taxon>Hymenoptera</taxon>
        <taxon>Apocrita</taxon>
        <taxon>Aculeata</taxon>
        <taxon>Formicoidea</taxon>
        <taxon>Formicidae</taxon>
        <taxon>Myrmicinae</taxon>
        <taxon>Trachymyrmex</taxon>
    </lineage>
</organism>
<keyword evidence="2" id="KW-1185">Reference proteome</keyword>
<dbReference type="AlphaFoldDB" id="A0A195FG56"/>
<accession>A0A195FG56</accession>
<dbReference type="Proteomes" id="UP000078541">
    <property type="component" value="Unassembled WGS sequence"/>
</dbReference>
<gene>
    <name evidence="1" type="ORF">ALC56_06272</name>
</gene>
<proteinExistence type="predicted"/>
<evidence type="ECO:0000313" key="2">
    <source>
        <dbReference type="Proteomes" id="UP000078541"/>
    </source>
</evidence>
<evidence type="ECO:0000313" key="1">
    <source>
        <dbReference type="EMBL" id="KYN39346.1"/>
    </source>
</evidence>
<sequence length="92" mass="10409">IGARVSYLLSPNKRYYFPLSDLPSRAISTHTYRSARASPDLSHLLYFFPHDCAAIPIIFLATDLQIRVSTLPAIEILAMLRIIHAYIIAHKT</sequence>
<reference evidence="1 2" key="1">
    <citation type="submission" date="2016-03" db="EMBL/GenBank/DDBJ databases">
        <title>Trachymyrmex septentrionalis WGS genome.</title>
        <authorList>
            <person name="Nygaard S."/>
            <person name="Hu H."/>
            <person name="Boomsma J."/>
            <person name="Zhang G."/>
        </authorList>
    </citation>
    <scope>NUCLEOTIDE SEQUENCE [LARGE SCALE GENOMIC DNA]</scope>
    <source>
        <strain evidence="1">Tsep2-gDNA-1</strain>
        <tissue evidence="1">Whole body</tissue>
    </source>
</reference>
<name>A0A195FG56_9HYME</name>
<protein>
    <submittedName>
        <fullName evidence="1">Uncharacterized protein</fullName>
    </submittedName>
</protein>
<dbReference type="EMBL" id="KQ981610">
    <property type="protein sequence ID" value="KYN39346.1"/>
    <property type="molecule type" value="Genomic_DNA"/>
</dbReference>
<feature type="non-terminal residue" evidence="1">
    <location>
        <position position="1"/>
    </location>
</feature>